<dbReference type="OrthoDB" id="2020598at2759"/>
<dbReference type="PANTHER" id="PTHR31342">
    <property type="entry name" value="PROTEIN CHUP1, CHLOROPLASTIC"/>
    <property type="match status" value="1"/>
</dbReference>
<gene>
    <name evidence="4" type="primary">LOC104601492</name>
</gene>
<feature type="compositionally biased region" description="Basic and acidic residues" evidence="2">
    <location>
        <begin position="409"/>
        <end position="421"/>
    </location>
</feature>
<feature type="region of interest" description="Disordered" evidence="2">
    <location>
        <begin position="580"/>
        <end position="599"/>
    </location>
</feature>
<evidence type="ECO:0000313" key="3">
    <source>
        <dbReference type="Proteomes" id="UP000189703"/>
    </source>
</evidence>
<dbReference type="Proteomes" id="UP000189703">
    <property type="component" value="Unplaced"/>
</dbReference>
<name>A0A1U8Q7G0_NELNU</name>
<dbReference type="OMA" id="NIMPKAR"/>
<protein>
    <submittedName>
        <fullName evidence="4">Uncharacterized protein At4g04980-like</fullName>
    </submittedName>
</protein>
<evidence type="ECO:0000256" key="1">
    <source>
        <dbReference type="ARBA" id="ARBA00023054"/>
    </source>
</evidence>
<proteinExistence type="predicted"/>
<dbReference type="RefSeq" id="XP_019053976.1">
    <property type="nucleotide sequence ID" value="XM_019198431.1"/>
</dbReference>
<dbReference type="InterPro" id="IPR040265">
    <property type="entry name" value="CHUP1/IPGA1-like"/>
</dbReference>
<keyword evidence="1" id="KW-0175">Coiled coil</keyword>
<dbReference type="InParanoid" id="A0A1U8Q7G0"/>
<accession>A0A1U8Q7G0</accession>
<dbReference type="AlphaFoldDB" id="A0A1U8Q7G0"/>
<feature type="region of interest" description="Disordered" evidence="2">
    <location>
        <begin position="395"/>
        <end position="435"/>
    </location>
</feature>
<evidence type="ECO:0000313" key="4">
    <source>
        <dbReference type="RefSeq" id="XP_019053976.1"/>
    </source>
</evidence>
<dbReference type="STRING" id="4432.A0A1U8Q7G0"/>
<dbReference type="GeneID" id="104601492"/>
<dbReference type="FunCoup" id="A0A1U8Q7G0">
    <property type="interactions" value="1"/>
</dbReference>
<feature type="region of interest" description="Disordered" evidence="2">
    <location>
        <begin position="345"/>
        <end position="366"/>
    </location>
</feature>
<evidence type="ECO:0000256" key="2">
    <source>
        <dbReference type="SAM" id="MobiDB-lite"/>
    </source>
</evidence>
<dbReference type="KEGG" id="nnu:104601492"/>
<sequence>MVLVGEVPAQEAPADVVATAVVAVALATEVNLFSQDLSCSLIPCTHHTIIEFTHVNYYRSRCELYCRRRHIHILRCSGWVQGDVDLADGNSGDLTFVIVTGELAIKGIGVFKNKKEKENPHEWIEGSPLIVELRKKILTFRDLIDFPPCNECDPINELLMRTVKDLHKLYPKVVPYTLMRETNEMPTNQVLLFFYKALKSVGDSWAKNHEWLTKSICEKDDDMNINSEKLGERVLEKLDNMIKAAKEIYDVMDEDGENDDKIAFGDILNDSYTDNKDPCLSPGTPTSVLSAVTQSFGTIREFSSFSYSLPFLWSLRLQSMRKLKPTYVPTLGAKEELKDKRDTNNILEGQMPNPSYTINNRLGSNKSDGLPKTSACLESMAQICQKFDEPELKFQGTKTNSKALPIPRAKKENEHNRDINETPKVPPHSSKTSNKFESNEISDVLQEMSVSPVLVPPLQPTLQPKVLAQPSPLPPPLLNVSPLPPTLTPITTTLVQYPPSITPSNIKATPSPPPIPPLKEAIPLPQSPPMPLIKGAAPPPPPPLGVNKAQCHKKTNTKLKRSMHMGNLYRLLKGKVEGSTLGGKSSQWKKNHVGGSGGKQGMADALAEITRRSAYFLQIEQDVQEYATTIIEMKSAISSFQTKDMDELLKFHQYVEFHLEDLIDESQVLARFEDFPIKKLEILRTAATLYSRLNAIATNLENWKVVAPLGQHLDKVECYFNKIKGEVDALERYKDEESKRFRDHNIHFNFHILVRIKELMVDVSSSCMELALKERREATAITNKEIISKNNNRSKASVKILWRTFQLAYRVYTFAGGQDDRADKLSKELAHEIETDPKN</sequence>
<dbReference type="eggNOG" id="ENOG502QTV0">
    <property type="taxonomic scope" value="Eukaryota"/>
</dbReference>
<reference evidence="4" key="1">
    <citation type="submission" date="2025-08" db="UniProtKB">
        <authorList>
            <consortium name="RefSeq"/>
        </authorList>
    </citation>
    <scope>IDENTIFICATION</scope>
</reference>
<organism evidence="3 4">
    <name type="scientific">Nelumbo nucifera</name>
    <name type="common">Sacred lotus</name>
    <dbReference type="NCBI Taxonomy" id="4432"/>
    <lineage>
        <taxon>Eukaryota</taxon>
        <taxon>Viridiplantae</taxon>
        <taxon>Streptophyta</taxon>
        <taxon>Embryophyta</taxon>
        <taxon>Tracheophyta</taxon>
        <taxon>Spermatophyta</taxon>
        <taxon>Magnoliopsida</taxon>
        <taxon>Proteales</taxon>
        <taxon>Nelumbonaceae</taxon>
        <taxon>Nelumbo</taxon>
    </lineage>
</organism>
<dbReference type="PANTHER" id="PTHR31342:SF16">
    <property type="entry name" value="TALIN_MIDDLE DOMAIN-CONTAINING PROTEIN"/>
    <property type="match status" value="1"/>
</dbReference>
<keyword evidence="3" id="KW-1185">Reference proteome</keyword>